<dbReference type="EMBL" id="FNPK01000034">
    <property type="protein sequence ID" value="SDY82061.1"/>
    <property type="molecule type" value="Genomic_DNA"/>
</dbReference>
<organism evidence="1 2">
    <name type="scientific">Acinetobacter kyonggiensis</name>
    <dbReference type="NCBI Taxonomy" id="595670"/>
    <lineage>
        <taxon>Bacteria</taxon>
        <taxon>Pseudomonadati</taxon>
        <taxon>Pseudomonadota</taxon>
        <taxon>Gammaproteobacteria</taxon>
        <taxon>Moraxellales</taxon>
        <taxon>Moraxellaceae</taxon>
        <taxon>Acinetobacter</taxon>
    </lineage>
</organism>
<reference evidence="2" key="1">
    <citation type="submission" date="2016-10" db="EMBL/GenBank/DDBJ databases">
        <authorList>
            <person name="Varghese N."/>
            <person name="Submissions S."/>
        </authorList>
    </citation>
    <scope>NUCLEOTIDE SEQUENCE [LARGE SCALE GENOMIC DNA]</scope>
    <source>
        <strain evidence="2">ANC 5109</strain>
    </source>
</reference>
<proteinExistence type="predicted"/>
<accession>A0A1H3MZE0</accession>
<name>A0A1H3MZE0_9GAMM</name>
<dbReference type="AlphaFoldDB" id="A0A1H3MZE0"/>
<keyword evidence="2" id="KW-1185">Reference proteome</keyword>
<dbReference type="Proteomes" id="UP000199035">
    <property type="component" value="Unassembled WGS sequence"/>
</dbReference>
<sequence>MQNSESKKRGRPALLLNKAELIAYIEYVKKHNVRDQVTQNAVHEIQASQFEMQNLSPTALVIVKQAIKPFRELQKVELLYQELLKSASHDFFEKKFVELYHQYQKTSEDQTLNILKTMATQYLRFKDNKADENSLKLYLSQLEKKENKAKRNADNKKKFELGGALLALLKTKNIDVTQLTAAQMIRAIFNEDMHFNLANCNTIIFQEMLNVGLSDTKAKTLFPVVLDRLIDYKDEDGLPIYLKEIIQTMAQNG</sequence>
<evidence type="ECO:0000313" key="2">
    <source>
        <dbReference type="Proteomes" id="UP000199035"/>
    </source>
</evidence>
<dbReference type="RefSeq" id="WP_092692611.1">
    <property type="nucleotide sequence ID" value="NZ_FNPK01000034.1"/>
</dbReference>
<protein>
    <submittedName>
        <fullName evidence="1">Uncharacterized protein</fullName>
    </submittedName>
</protein>
<evidence type="ECO:0000313" key="1">
    <source>
        <dbReference type="EMBL" id="SDY82061.1"/>
    </source>
</evidence>
<dbReference type="STRING" id="595670.SAMN05421643_1347"/>
<gene>
    <name evidence="1" type="ORF">SAMN05421643_1347</name>
</gene>